<gene>
    <name evidence="1" type="ORF">IAB67_06235</name>
</gene>
<sequence length="172" mass="17635">MPLNPQIIGKEMPHGFAGCYARQPDMIVETRPAGGETPIPFGTPLVYDTDGVSVVPAGATFTAAAFAGVAGFEIKSVLTYLDQQAGQYAPGEPTSVFQRGSINVKCYDGTPALNGTVYVRTAASGTYTTGVVGGFSATNESGSTVALTNARWGGPADANGIAELVILTKLNA</sequence>
<dbReference type="Pfam" id="PF22758">
    <property type="entry name" value="Phage_cement"/>
    <property type="match status" value="1"/>
</dbReference>
<dbReference type="InterPro" id="IPR054438">
    <property type="entry name" value="Struct_cement_gp24/gp6"/>
</dbReference>
<accession>A0A9D1IV15</accession>
<name>A0A9D1IV15_9CLOT</name>
<reference evidence="1" key="1">
    <citation type="submission" date="2020-10" db="EMBL/GenBank/DDBJ databases">
        <authorList>
            <person name="Gilroy R."/>
        </authorList>
    </citation>
    <scope>NUCLEOTIDE SEQUENCE</scope>
    <source>
        <strain evidence="1">CHK191-8634</strain>
    </source>
</reference>
<proteinExistence type="predicted"/>
<comment type="caution">
    <text evidence="1">The sequence shown here is derived from an EMBL/GenBank/DDBJ whole genome shotgun (WGS) entry which is preliminary data.</text>
</comment>
<dbReference type="AlphaFoldDB" id="A0A9D1IV15"/>
<dbReference type="EMBL" id="DVMR01000050">
    <property type="protein sequence ID" value="HIU43877.1"/>
    <property type="molecule type" value="Genomic_DNA"/>
</dbReference>
<evidence type="ECO:0000313" key="2">
    <source>
        <dbReference type="Proteomes" id="UP000824073"/>
    </source>
</evidence>
<evidence type="ECO:0000313" key="1">
    <source>
        <dbReference type="EMBL" id="HIU43877.1"/>
    </source>
</evidence>
<organism evidence="1 2">
    <name type="scientific">Candidatus Ventrousia excrementavium</name>
    <dbReference type="NCBI Taxonomy" id="2840961"/>
    <lineage>
        <taxon>Bacteria</taxon>
        <taxon>Bacillati</taxon>
        <taxon>Bacillota</taxon>
        <taxon>Clostridia</taxon>
        <taxon>Eubacteriales</taxon>
        <taxon>Clostridiaceae</taxon>
        <taxon>Clostridiaceae incertae sedis</taxon>
        <taxon>Candidatus Ventrousia</taxon>
    </lineage>
</organism>
<reference evidence="1" key="2">
    <citation type="journal article" date="2021" name="PeerJ">
        <title>Extensive microbial diversity within the chicken gut microbiome revealed by metagenomics and culture.</title>
        <authorList>
            <person name="Gilroy R."/>
            <person name="Ravi A."/>
            <person name="Getino M."/>
            <person name="Pursley I."/>
            <person name="Horton D.L."/>
            <person name="Alikhan N.F."/>
            <person name="Baker D."/>
            <person name="Gharbi K."/>
            <person name="Hall N."/>
            <person name="Watson M."/>
            <person name="Adriaenssens E.M."/>
            <person name="Foster-Nyarko E."/>
            <person name="Jarju S."/>
            <person name="Secka A."/>
            <person name="Antonio M."/>
            <person name="Oren A."/>
            <person name="Chaudhuri R.R."/>
            <person name="La Ragione R."/>
            <person name="Hildebrand F."/>
            <person name="Pallen M.J."/>
        </authorList>
    </citation>
    <scope>NUCLEOTIDE SEQUENCE</scope>
    <source>
        <strain evidence="1">CHK191-8634</strain>
    </source>
</reference>
<protein>
    <submittedName>
        <fullName evidence="1">Uncharacterized protein</fullName>
    </submittedName>
</protein>
<dbReference type="Proteomes" id="UP000824073">
    <property type="component" value="Unassembled WGS sequence"/>
</dbReference>